<evidence type="ECO:0000256" key="1">
    <source>
        <dbReference type="SAM" id="MobiDB-lite"/>
    </source>
</evidence>
<dbReference type="EMBL" id="PJQY01000790">
    <property type="protein sequence ID" value="PQQ07935.1"/>
    <property type="molecule type" value="Genomic_DNA"/>
</dbReference>
<protein>
    <submittedName>
        <fullName evidence="2">Uncharacterized protein</fullName>
    </submittedName>
</protein>
<organism evidence="2 3">
    <name type="scientific">Prunus yedoensis var. nudiflora</name>
    <dbReference type="NCBI Taxonomy" id="2094558"/>
    <lineage>
        <taxon>Eukaryota</taxon>
        <taxon>Viridiplantae</taxon>
        <taxon>Streptophyta</taxon>
        <taxon>Embryophyta</taxon>
        <taxon>Tracheophyta</taxon>
        <taxon>Spermatophyta</taxon>
        <taxon>Magnoliopsida</taxon>
        <taxon>eudicotyledons</taxon>
        <taxon>Gunneridae</taxon>
        <taxon>Pentapetalae</taxon>
        <taxon>rosids</taxon>
        <taxon>fabids</taxon>
        <taxon>Rosales</taxon>
        <taxon>Rosaceae</taxon>
        <taxon>Amygdaloideae</taxon>
        <taxon>Amygdaleae</taxon>
        <taxon>Prunus</taxon>
    </lineage>
</organism>
<keyword evidence="3" id="KW-1185">Reference proteome</keyword>
<gene>
    <name evidence="2" type="ORF">Pyn_35751</name>
</gene>
<name>A0A314YHB9_PRUYE</name>
<evidence type="ECO:0000313" key="3">
    <source>
        <dbReference type="Proteomes" id="UP000250321"/>
    </source>
</evidence>
<feature type="region of interest" description="Disordered" evidence="1">
    <location>
        <begin position="1"/>
        <end position="20"/>
    </location>
</feature>
<dbReference type="AlphaFoldDB" id="A0A314YHB9"/>
<sequence>METSPSRVSWETSPSGVSWETSPKRLCILRMILYLISGFQRHSKRYVSLMEMDRAGVLPWVLLFFLESWRVLCWVLSLFCGCAKDYGFIAGLF</sequence>
<evidence type="ECO:0000313" key="2">
    <source>
        <dbReference type="EMBL" id="PQQ07935.1"/>
    </source>
</evidence>
<proteinExistence type="predicted"/>
<accession>A0A314YHB9</accession>
<reference evidence="2 3" key="1">
    <citation type="submission" date="2018-02" db="EMBL/GenBank/DDBJ databases">
        <title>Draft genome of wild Prunus yedoensis var. nudiflora.</title>
        <authorList>
            <person name="Baek S."/>
            <person name="Kim J.-H."/>
            <person name="Choi K."/>
            <person name="Kim G.-B."/>
            <person name="Cho A."/>
            <person name="Jang H."/>
            <person name="Shin C.-H."/>
            <person name="Yu H.-J."/>
            <person name="Mun J.-H."/>
        </authorList>
    </citation>
    <scope>NUCLEOTIDE SEQUENCE [LARGE SCALE GENOMIC DNA]</scope>
    <source>
        <strain evidence="3">cv. Jeju island</strain>
        <tissue evidence="2">Leaf</tissue>
    </source>
</reference>
<dbReference type="Proteomes" id="UP000250321">
    <property type="component" value="Unassembled WGS sequence"/>
</dbReference>
<comment type="caution">
    <text evidence="2">The sequence shown here is derived from an EMBL/GenBank/DDBJ whole genome shotgun (WGS) entry which is preliminary data.</text>
</comment>